<dbReference type="PATRIC" id="fig|1502.177.peg.1340"/>
<evidence type="ECO:0000313" key="2">
    <source>
        <dbReference type="Proteomes" id="UP000070260"/>
    </source>
</evidence>
<dbReference type="AlphaFoldDB" id="A0A127EHK7"/>
<dbReference type="EMBL" id="CP010994">
    <property type="protein sequence ID" value="AMN35435.1"/>
    <property type="molecule type" value="Genomic_DNA"/>
</dbReference>
<proteinExistence type="predicted"/>
<reference evidence="1 2" key="1">
    <citation type="journal article" date="2016" name="PLoS ONE">
        <title>Plasmid Characterization and Chromosome Analysis of Two netF+ Clostridium perfringens Isolates Associated with Foal and Canine Necrotizing Enteritis.</title>
        <authorList>
            <person name="Mehdizadeh Gohari I."/>
            <person name="Kropinski A.M."/>
            <person name="Weese S.J."/>
            <person name="Parreira V.R."/>
            <person name="Whitehead A.E."/>
            <person name="Boerlin P."/>
            <person name="Prescott J.F."/>
        </authorList>
    </citation>
    <scope>NUCLEOTIDE SEQUENCE [LARGE SCALE GENOMIC DNA]</scope>
    <source>
        <strain evidence="1 2">JP838</strain>
    </source>
</reference>
<name>A0A127EHK7_CLOPF</name>
<evidence type="ECO:0000313" key="1">
    <source>
        <dbReference type="EMBL" id="AMN35435.1"/>
    </source>
</evidence>
<organism evidence="1 2">
    <name type="scientific">Clostridium perfringens</name>
    <dbReference type="NCBI Taxonomy" id="1502"/>
    <lineage>
        <taxon>Bacteria</taxon>
        <taxon>Bacillati</taxon>
        <taxon>Bacillota</taxon>
        <taxon>Clostridia</taxon>
        <taxon>Eubacteriales</taxon>
        <taxon>Clostridiaceae</taxon>
        <taxon>Clostridium</taxon>
    </lineage>
</organism>
<sequence>MKLTVNELHRLSILIEKINISKSNSTNYLTPLPKNFIISFNNCLWACTGLSLERLDPANFNQPAILNYKLGYDNNCKSFIVHNWYNIQNLSEKLEEKYSFNSNNYKSLSIKELPYFLNEFHKIIKDDSIFKECLTIELEPCLYNATNLSTGMKVPFLTLDKDISYELISIISDDEIDKFTLCR</sequence>
<dbReference type="RefSeq" id="WP_061427524.1">
    <property type="nucleotide sequence ID" value="NZ_CATNZO010000001.1"/>
</dbReference>
<gene>
    <name evidence="1" type="ORF">JFP838_06595</name>
</gene>
<protein>
    <submittedName>
        <fullName evidence="1">Uncharacterized protein</fullName>
    </submittedName>
</protein>
<accession>A0A127EHK7</accession>
<dbReference type="Proteomes" id="UP000070260">
    <property type="component" value="Chromosome"/>
</dbReference>